<dbReference type="InterPro" id="IPR058626">
    <property type="entry name" value="MdtA-like_b-barrel"/>
</dbReference>
<dbReference type="AlphaFoldDB" id="A0A4Y8L4G1"/>
<dbReference type="Gene3D" id="1.10.287.470">
    <property type="entry name" value="Helix hairpin bin"/>
    <property type="match status" value="1"/>
</dbReference>
<dbReference type="Gene3D" id="2.40.50.100">
    <property type="match status" value="1"/>
</dbReference>
<comment type="subcellular location">
    <subcellularLocation>
        <location evidence="1">Cell envelope</location>
    </subcellularLocation>
</comment>
<dbReference type="Pfam" id="PF25876">
    <property type="entry name" value="HH_MFP_RND"/>
    <property type="match status" value="1"/>
</dbReference>
<organism evidence="7 8">
    <name type="scientific">Dysgonomonas capnocytophagoides</name>
    <dbReference type="NCBI Taxonomy" id="45254"/>
    <lineage>
        <taxon>Bacteria</taxon>
        <taxon>Pseudomonadati</taxon>
        <taxon>Bacteroidota</taxon>
        <taxon>Bacteroidia</taxon>
        <taxon>Bacteroidales</taxon>
        <taxon>Dysgonomonadaceae</taxon>
        <taxon>Dysgonomonas</taxon>
    </lineage>
</organism>
<evidence type="ECO:0000313" key="8">
    <source>
        <dbReference type="Proteomes" id="UP000297861"/>
    </source>
</evidence>
<comment type="caution">
    <text evidence="7">The sequence shown here is derived from an EMBL/GenBank/DDBJ whole genome shotgun (WGS) entry which is preliminary data.</text>
</comment>
<sequence length="361" mass="39966">MKRVIISTLSLSILFVMIACQGKKEERAELAVYPATFPLQKDTLVTNEYVAKIQSVKNIEVRAQEKGFLQKISVDEGQYVHAGQVLFTIMPQLYQADVMKAQAEVEQAEIDYRNSTTLAQNDVVSQNEKAMSKAKLDAAKAALKSAQTHLSFTTIKAPFAGIINRIPLKTGSLVNEGDLLTSLSDNTGIYAYFNLSETEYLNYQKQAYEKNNNKAGLVLANGDIFPQKGIIQNIEGEFDSETGNIAFRALFPNPDQLLRNGQSGKVQMDIPLKNALIIPQKATFELQGQKYIFIIDNNGVVRSKQITIAYELPDIYIIGSGLSEKDKFLLEGLQKVKDGDTVKTTLVTAEQALKSLKLNAD</sequence>
<dbReference type="SUPFAM" id="SSF111369">
    <property type="entry name" value="HlyD-like secretion proteins"/>
    <property type="match status" value="1"/>
</dbReference>
<evidence type="ECO:0000256" key="2">
    <source>
        <dbReference type="ARBA" id="ARBA00009477"/>
    </source>
</evidence>
<evidence type="ECO:0000259" key="5">
    <source>
        <dbReference type="Pfam" id="PF25944"/>
    </source>
</evidence>
<dbReference type="GO" id="GO:0030313">
    <property type="term" value="C:cell envelope"/>
    <property type="evidence" value="ECO:0007669"/>
    <property type="project" value="UniProtKB-SubCell"/>
</dbReference>
<dbReference type="InterPro" id="IPR006143">
    <property type="entry name" value="RND_pump_MFP"/>
</dbReference>
<dbReference type="RefSeq" id="WP_134436254.1">
    <property type="nucleotide sequence ID" value="NZ_SOML01000005.1"/>
</dbReference>
<keyword evidence="8" id="KW-1185">Reference proteome</keyword>
<dbReference type="InterPro" id="IPR058627">
    <property type="entry name" value="MdtA-like_C"/>
</dbReference>
<proteinExistence type="inferred from homology"/>
<evidence type="ECO:0000259" key="3">
    <source>
        <dbReference type="Pfam" id="PF25876"/>
    </source>
</evidence>
<feature type="domain" description="Multidrug resistance protein MdtA-like alpha-helical hairpin" evidence="3">
    <location>
        <begin position="93"/>
        <end position="153"/>
    </location>
</feature>
<dbReference type="Gene3D" id="2.40.420.20">
    <property type="match status" value="1"/>
</dbReference>
<feature type="domain" description="Multidrug resistance protein MdtA-like barrel-sandwich hybrid" evidence="4">
    <location>
        <begin position="58"/>
        <end position="178"/>
    </location>
</feature>
<dbReference type="Pfam" id="PF25917">
    <property type="entry name" value="BSH_RND"/>
    <property type="match status" value="1"/>
</dbReference>
<feature type="domain" description="Multidrug resistance protein MdtA-like C-terminal permuted SH3" evidence="6">
    <location>
        <begin position="274"/>
        <end position="335"/>
    </location>
</feature>
<evidence type="ECO:0000259" key="6">
    <source>
        <dbReference type="Pfam" id="PF25967"/>
    </source>
</evidence>
<dbReference type="InterPro" id="IPR058624">
    <property type="entry name" value="MdtA-like_HH"/>
</dbReference>
<feature type="domain" description="Multidrug resistance protein MdtA-like beta-barrel" evidence="5">
    <location>
        <begin position="189"/>
        <end position="269"/>
    </location>
</feature>
<dbReference type="Gene3D" id="2.40.30.170">
    <property type="match status" value="1"/>
</dbReference>
<dbReference type="Pfam" id="PF25967">
    <property type="entry name" value="RND-MFP_C"/>
    <property type="match status" value="1"/>
</dbReference>
<accession>A0A4Y8L4G1</accession>
<dbReference type="GO" id="GO:0022857">
    <property type="term" value="F:transmembrane transporter activity"/>
    <property type="evidence" value="ECO:0007669"/>
    <property type="project" value="InterPro"/>
</dbReference>
<dbReference type="GO" id="GO:0005886">
    <property type="term" value="C:plasma membrane"/>
    <property type="evidence" value="ECO:0007669"/>
    <property type="project" value="TreeGrafter"/>
</dbReference>
<dbReference type="PANTHER" id="PTHR30158">
    <property type="entry name" value="ACRA/E-RELATED COMPONENT OF DRUG EFFLUX TRANSPORTER"/>
    <property type="match status" value="1"/>
</dbReference>
<dbReference type="STRING" id="1121485.GCA_000426485_02266"/>
<gene>
    <name evidence="7" type="ORF">E2605_09430</name>
</gene>
<dbReference type="NCBIfam" id="TIGR01730">
    <property type="entry name" value="RND_mfp"/>
    <property type="match status" value="1"/>
</dbReference>
<protein>
    <submittedName>
        <fullName evidence="7">Efflux RND transporter periplasmic adaptor subunit</fullName>
    </submittedName>
</protein>
<dbReference type="InterPro" id="IPR058625">
    <property type="entry name" value="MdtA-like_BSH"/>
</dbReference>
<reference evidence="7 8" key="1">
    <citation type="submission" date="2019-03" db="EMBL/GenBank/DDBJ databases">
        <title>San Antonio Military Medical Center submission to MRSN (WRAIR), pending publication.</title>
        <authorList>
            <person name="Blyth D.M."/>
            <person name="Mccarthy S.L."/>
            <person name="Schall S.E."/>
            <person name="Stam J.A."/>
            <person name="Ong A.C."/>
            <person name="Mcgann P.T."/>
        </authorList>
    </citation>
    <scope>NUCLEOTIDE SEQUENCE [LARGE SCALE GENOMIC DNA]</scope>
    <source>
        <strain evidence="7 8">MRSN571793</strain>
    </source>
</reference>
<dbReference type="Pfam" id="PF25944">
    <property type="entry name" value="Beta-barrel_RND"/>
    <property type="match status" value="1"/>
</dbReference>
<dbReference type="Proteomes" id="UP000297861">
    <property type="component" value="Unassembled WGS sequence"/>
</dbReference>
<dbReference type="PANTHER" id="PTHR30158:SF23">
    <property type="entry name" value="MULTIDRUG RESISTANCE PROTEIN MEXA"/>
    <property type="match status" value="1"/>
</dbReference>
<evidence type="ECO:0000313" key="7">
    <source>
        <dbReference type="EMBL" id="TFD96382.1"/>
    </source>
</evidence>
<evidence type="ECO:0000256" key="1">
    <source>
        <dbReference type="ARBA" id="ARBA00004196"/>
    </source>
</evidence>
<evidence type="ECO:0000259" key="4">
    <source>
        <dbReference type="Pfam" id="PF25917"/>
    </source>
</evidence>
<dbReference type="GO" id="GO:0046677">
    <property type="term" value="P:response to antibiotic"/>
    <property type="evidence" value="ECO:0007669"/>
    <property type="project" value="TreeGrafter"/>
</dbReference>
<dbReference type="PROSITE" id="PS51257">
    <property type="entry name" value="PROKAR_LIPOPROTEIN"/>
    <property type="match status" value="1"/>
</dbReference>
<dbReference type="EMBL" id="SOML01000005">
    <property type="protein sequence ID" value="TFD96382.1"/>
    <property type="molecule type" value="Genomic_DNA"/>
</dbReference>
<comment type="similarity">
    <text evidence="2">Belongs to the membrane fusion protein (MFP) (TC 8.A.1) family.</text>
</comment>
<dbReference type="OrthoDB" id="9801814at2"/>
<name>A0A4Y8L4G1_9BACT</name>